<dbReference type="OrthoDB" id="3724330at2"/>
<sequence length="220" mass="22673">MTFAVPLVTLGLVLVVSAVVAGFFYQLGSRPGTPEWVSNSRNNPGVLWALPGFLGYYGVQSVATTFPLALALGTGRRAFTTGTLAFHGLLAAYVAVVGLALLGVERLTGQWFVGLYLIDVVVLGGGDPLRLVSVLFLGSLTLLSLGALFAAAWVRFGARGPLLLGLGCGALLAASALLLAPHLGDLAAGFQLWWLAALGVLVTAAACAGELALLRRASVR</sequence>
<accession>A0A5C8Z5S1</accession>
<feature type="transmembrane region" description="Helical" evidence="1">
    <location>
        <begin position="161"/>
        <end position="180"/>
    </location>
</feature>
<feature type="transmembrane region" description="Helical" evidence="1">
    <location>
        <begin position="46"/>
        <end position="72"/>
    </location>
</feature>
<evidence type="ECO:0000256" key="1">
    <source>
        <dbReference type="SAM" id="Phobius"/>
    </source>
</evidence>
<name>A0A5C8Z5S1_9ACTN</name>
<keyword evidence="3" id="KW-1185">Reference proteome</keyword>
<proteinExistence type="predicted"/>
<reference evidence="2 3" key="1">
    <citation type="submission" date="2019-07" db="EMBL/GenBank/DDBJ databases">
        <title>Quadrisphaera sp. strain DD2A genome sequencing and assembly.</title>
        <authorList>
            <person name="Kim I."/>
        </authorList>
    </citation>
    <scope>NUCLEOTIDE SEQUENCE [LARGE SCALE GENOMIC DNA]</scope>
    <source>
        <strain evidence="2 3">DD2A</strain>
    </source>
</reference>
<evidence type="ECO:0000313" key="2">
    <source>
        <dbReference type="EMBL" id="TXR52629.1"/>
    </source>
</evidence>
<feature type="transmembrane region" description="Helical" evidence="1">
    <location>
        <begin position="131"/>
        <end position="154"/>
    </location>
</feature>
<dbReference type="EMBL" id="VKAC01000013">
    <property type="protein sequence ID" value="TXR52629.1"/>
    <property type="molecule type" value="Genomic_DNA"/>
</dbReference>
<comment type="caution">
    <text evidence="2">The sequence shown here is derived from an EMBL/GenBank/DDBJ whole genome shotgun (WGS) entry which is preliminary data.</text>
</comment>
<keyword evidence="1" id="KW-0812">Transmembrane</keyword>
<dbReference type="AlphaFoldDB" id="A0A5C8Z5S1"/>
<feature type="transmembrane region" description="Helical" evidence="1">
    <location>
        <begin position="192"/>
        <end position="214"/>
    </location>
</feature>
<evidence type="ECO:0000313" key="3">
    <source>
        <dbReference type="Proteomes" id="UP000321234"/>
    </source>
</evidence>
<keyword evidence="1" id="KW-0472">Membrane</keyword>
<gene>
    <name evidence="2" type="ORF">FMM08_19095</name>
</gene>
<keyword evidence="1" id="KW-1133">Transmembrane helix</keyword>
<dbReference type="Proteomes" id="UP000321234">
    <property type="component" value="Unassembled WGS sequence"/>
</dbReference>
<protein>
    <submittedName>
        <fullName evidence="2">Uncharacterized protein</fullName>
    </submittedName>
</protein>
<organism evidence="2 3">
    <name type="scientific">Quadrisphaera setariae</name>
    <dbReference type="NCBI Taxonomy" id="2593304"/>
    <lineage>
        <taxon>Bacteria</taxon>
        <taxon>Bacillati</taxon>
        <taxon>Actinomycetota</taxon>
        <taxon>Actinomycetes</taxon>
        <taxon>Kineosporiales</taxon>
        <taxon>Kineosporiaceae</taxon>
        <taxon>Quadrisphaera</taxon>
    </lineage>
</organism>
<feature type="transmembrane region" description="Helical" evidence="1">
    <location>
        <begin position="84"/>
        <end position="104"/>
    </location>
</feature>